<dbReference type="InterPro" id="IPR050778">
    <property type="entry name" value="Cueball_EGF_LRP_Nidogen"/>
</dbReference>
<dbReference type="InterPro" id="IPR011042">
    <property type="entry name" value="6-blade_b-propeller_TolB-like"/>
</dbReference>
<protein>
    <recommendedName>
        <fullName evidence="2">Complement Clr-like EGF domain-containing protein</fullName>
    </recommendedName>
</protein>
<dbReference type="Pfam" id="PF12662">
    <property type="entry name" value="cEGF"/>
    <property type="match status" value="1"/>
</dbReference>
<dbReference type="PANTHER" id="PTHR46513">
    <property type="entry name" value="VITELLOGENIN RECEPTOR-LIKE PROTEIN-RELATED-RELATED"/>
    <property type="match status" value="1"/>
</dbReference>
<comment type="caution">
    <text evidence="3">The sequence shown here is derived from an EMBL/GenBank/DDBJ whole genome shotgun (WGS) entry which is preliminary data.</text>
</comment>
<accession>A0AAD9J696</accession>
<organism evidence="3 4">
    <name type="scientific">Paralvinella palmiformis</name>
    <dbReference type="NCBI Taxonomy" id="53620"/>
    <lineage>
        <taxon>Eukaryota</taxon>
        <taxon>Metazoa</taxon>
        <taxon>Spiralia</taxon>
        <taxon>Lophotrochozoa</taxon>
        <taxon>Annelida</taxon>
        <taxon>Polychaeta</taxon>
        <taxon>Sedentaria</taxon>
        <taxon>Canalipalpata</taxon>
        <taxon>Terebellida</taxon>
        <taxon>Terebelliformia</taxon>
        <taxon>Alvinellidae</taxon>
        <taxon>Paralvinella</taxon>
    </lineage>
</organism>
<dbReference type="AlphaFoldDB" id="A0AAD9J696"/>
<evidence type="ECO:0000256" key="1">
    <source>
        <dbReference type="ARBA" id="ARBA00022536"/>
    </source>
</evidence>
<dbReference type="Proteomes" id="UP001208570">
    <property type="component" value="Unassembled WGS sequence"/>
</dbReference>
<dbReference type="EMBL" id="JAODUP010000555">
    <property type="protein sequence ID" value="KAK2147402.1"/>
    <property type="molecule type" value="Genomic_DNA"/>
</dbReference>
<proteinExistence type="predicted"/>
<sequence>MCVSSYGGLPKCVCAAGYQLQVDGRSCVDDGKYPTPMFVYSIGTALCRFPGNLPDMNLNDVTLDTQCFLTNRRAVLALGANIRENTLYFAENATKTISKVKLSRGESPEIIIGGTGVVEDRGIRPRIERSSLDGTGRQVFVLDDLGSPIHLSIDYLTDR</sequence>
<keyword evidence="4" id="KW-1185">Reference proteome</keyword>
<evidence type="ECO:0000259" key="2">
    <source>
        <dbReference type="Pfam" id="PF12662"/>
    </source>
</evidence>
<evidence type="ECO:0000313" key="4">
    <source>
        <dbReference type="Proteomes" id="UP001208570"/>
    </source>
</evidence>
<dbReference type="Gene3D" id="2.120.10.30">
    <property type="entry name" value="TolB, C-terminal domain"/>
    <property type="match status" value="1"/>
</dbReference>
<dbReference type="GO" id="GO:0017147">
    <property type="term" value="F:Wnt-protein binding"/>
    <property type="evidence" value="ECO:0007669"/>
    <property type="project" value="TreeGrafter"/>
</dbReference>
<name>A0AAD9J696_9ANNE</name>
<dbReference type="GO" id="GO:0060070">
    <property type="term" value="P:canonical Wnt signaling pathway"/>
    <property type="evidence" value="ECO:0007669"/>
    <property type="project" value="TreeGrafter"/>
</dbReference>
<reference evidence="3" key="1">
    <citation type="journal article" date="2023" name="Mol. Biol. Evol.">
        <title>Third-Generation Sequencing Reveals the Adaptive Role of the Epigenome in Three Deep-Sea Polychaetes.</title>
        <authorList>
            <person name="Perez M."/>
            <person name="Aroh O."/>
            <person name="Sun Y."/>
            <person name="Lan Y."/>
            <person name="Juniper S.K."/>
            <person name="Young C.R."/>
            <person name="Angers B."/>
            <person name="Qian P.Y."/>
        </authorList>
    </citation>
    <scope>NUCLEOTIDE SEQUENCE</scope>
    <source>
        <strain evidence="3">P08H-3</strain>
    </source>
</reference>
<gene>
    <name evidence="3" type="ORF">LSH36_555g03030</name>
</gene>
<feature type="domain" description="Complement Clr-like EGF" evidence="2">
    <location>
        <begin position="11"/>
        <end position="29"/>
    </location>
</feature>
<dbReference type="InterPro" id="IPR026823">
    <property type="entry name" value="cEGF"/>
</dbReference>
<dbReference type="GO" id="GO:0042813">
    <property type="term" value="F:Wnt receptor activity"/>
    <property type="evidence" value="ECO:0007669"/>
    <property type="project" value="TreeGrafter"/>
</dbReference>
<dbReference type="GO" id="GO:0005886">
    <property type="term" value="C:plasma membrane"/>
    <property type="evidence" value="ECO:0007669"/>
    <property type="project" value="TreeGrafter"/>
</dbReference>
<keyword evidence="1" id="KW-0245">EGF-like domain</keyword>
<dbReference type="SUPFAM" id="SSF57196">
    <property type="entry name" value="EGF/Laminin"/>
    <property type="match status" value="1"/>
</dbReference>
<evidence type="ECO:0000313" key="3">
    <source>
        <dbReference type="EMBL" id="KAK2147402.1"/>
    </source>
</evidence>
<dbReference type="Gene3D" id="2.10.25.10">
    <property type="entry name" value="Laminin"/>
    <property type="match status" value="1"/>
</dbReference>
<dbReference type="PANTHER" id="PTHR46513:SF13">
    <property type="entry name" value="EGF-LIKE DOMAIN-CONTAINING PROTEIN"/>
    <property type="match status" value="1"/>
</dbReference>